<comment type="caution">
    <text evidence="1">The sequence shown here is derived from an EMBL/GenBank/DDBJ whole genome shotgun (WGS) entry which is preliminary data.</text>
</comment>
<protein>
    <submittedName>
        <fullName evidence="1">Uncharacterized protein</fullName>
    </submittedName>
</protein>
<dbReference type="RefSeq" id="WP_231033312.1">
    <property type="nucleotide sequence ID" value="NZ_JAJNGX010000003.1"/>
</dbReference>
<evidence type="ECO:0000313" key="1">
    <source>
        <dbReference type="EMBL" id="MBM2354263.1"/>
    </source>
</evidence>
<proteinExistence type="predicted"/>
<accession>A0A9Q2NSE1</accession>
<evidence type="ECO:0000313" key="2">
    <source>
        <dbReference type="Proteomes" id="UP000809337"/>
    </source>
</evidence>
<dbReference type="AlphaFoldDB" id="A0A9Q2NSE1"/>
<name>A0A9Q2NSE1_9RHOB</name>
<gene>
    <name evidence="1" type="ORF">JQX14_06930</name>
</gene>
<organism evidence="1 2">
    <name type="scientific">Pseudosulfitobacter pseudonitzschiae</name>
    <dbReference type="NCBI Taxonomy" id="1402135"/>
    <lineage>
        <taxon>Bacteria</taxon>
        <taxon>Pseudomonadati</taxon>
        <taxon>Pseudomonadota</taxon>
        <taxon>Alphaproteobacteria</taxon>
        <taxon>Rhodobacterales</taxon>
        <taxon>Roseobacteraceae</taxon>
        <taxon>Pseudosulfitobacter</taxon>
    </lineage>
</organism>
<dbReference type="EMBL" id="JAFBWN010000003">
    <property type="protein sequence ID" value="MBM2354263.1"/>
    <property type="molecule type" value="Genomic_DNA"/>
</dbReference>
<dbReference type="Proteomes" id="UP000809337">
    <property type="component" value="Unassembled WGS sequence"/>
</dbReference>
<sequence>MSPVSQEELSQIRAQALISAGPKAALRRRARGYLDLFDASNGACMFALVAAHGALWASWYLAAAKLVAAGLAAVDPTGRPAPVKRYRELSAYVTALKDINQLVMVETYVLIHTIKEFGPEAAIAQGIPADLARDYATAMASPQAPAFLRDLFHRHFLWEQERVVSDKLDDAFGAITWPLMRSLCQRPWVWFAYFRVGASMNFRSFTDQAERIEKGLIAYDRAIDFGPQRLARITHVRLRIYPGFKPMRWRSVAEPMV</sequence>
<reference evidence="1" key="1">
    <citation type="submission" date="2021-01" db="EMBL/GenBank/DDBJ databases">
        <title>Diatom-associated Roseobacters Show Island Model of Population Structure.</title>
        <authorList>
            <person name="Qu L."/>
            <person name="Feng X."/>
            <person name="Chen Y."/>
            <person name="Li L."/>
            <person name="Wang X."/>
            <person name="Hu Z."/>
            <person name="Wang H."/>
            <person name="Luo H."/>
        </authorList>
    </citation>
    <scope>NUCLEOTIDE SEQUENCE</scope>
    <source>
        <strain evidence="1">SM26-45</strain>
    </source>
</reference>